<feature type="compositionally biased region" description="Basic and acidic residues" evidence="1">
    <location>
        <begin position="75"/>
        <end position="99"/>
    </location>
</feature>
<evidence type="ECO:0000259" key="3">
    <source>
        <dbReference type="Pfam" id="PF26361"/>
    </source>
</evidence>
<dbReference type="InterPro" id="IPR058860">
    <property type="entry name" value="MIB_M2"/>
</dbReference>
<dbReference type="RefSeq" id="WP_005683208.1">
    <property type="nucleotide sequence ID" value="NZ_ADNC01000004.1"/>
</dbReference>
<dbReference type="STRING" id="747682.MALL_0798"/>
<proteinExistence type="predicted"/>
<dbReference type="Pfam" id="PF26364">
    <property type="entry name" value="MIB_M2"/>
    <property type="match status" value="1"/>
</dbReference>
<dbReference type="InterPro" id="IPR011732">
    <property type="entry name" value="Mycoplasma_virulence_signal"/>
</dbReference>
<dbReference type="InterPro" id="IPR030941">
    <property type="entry name" value="Predic_Ig_block"/>
</dbReference>
<dbReference type="eggNOG" id="COG0810">
    <property type="taxonomic scope" value="Bacteria"/>
</dbReference>
<gene>
    <name evidence="5" type="ORF">MALL_0798</name>
</gene>
<name>D4XV42_9BACT</name>
<dbReference type="AlphaFoldDB" id="D4XV42"/>
<dbReference type="EMBL" id="ADNC01000004">
    <property type="protein sequence ID" value="EFF41782.1"/>
    <property type="molecule type" value="Genomic_DNA"/>
</dbReference>
<evidence type="ECO:0000256" key="1">
    <source>
        <dbReference type="SAM" id="MobiDB-lite"/>
    </source>
</evidence>
<dbReference type="Proteomes" id="UP000004757">
    <property type="component" value="Unassembled WGS sequence"/>
</dbReference>
<dbReference type="NCBIfam" id="TIGR02184">
    <property type="entry name" value="Myco_arth_vir_N"/>
    <property type="match status" value="1"/>
</dbReference>
<evidence type="ECO:0000259" key="2">
    <source>
        <dbReference type="Pfam" id="PF26360"/>
    </source>
</evidence>
<dbReference type="Pfam" id="PF26361">
    <property type="entry name" value="MIB_arm"/>
    <property type="match status" value="1"/>
</dbReference>
<feature type="domain" description="Mycoplasma immunoglobulin binding protein M2" evidence="4">
    <location>
        <begin position="486"/>
        <end position="684"/>
    </location>
</feature>
<evidence type="ECO:0000313" key="6">
    <source>
        <dbReference type="Proteomes" id="UP000004757"/>
    </source>
</evidence>
<dbReference type="Pfam" id="PF26360">
    <property type="entry name" value="MIB_M1"/>
    <property type="match status" value="1"/>
</dbReference>
<feature type="compositionally biased region" description="Basic and acidic residues" evidence="1">
    <location>
        <begin position="108"/>
        <end position="128"/>
    </location>
</feature>
<feature type="domain" description="Mycoplasma immunoglobulin binding protein arm" evidence="3">
    <location>
        <begin position="218"/>
        <end position="272"/>
    </location>
</feature>
<dbReference type="NCBIfam" id="TIGR04526">
    <property type="entry name" value="predic_Ig_block"/>
    <property type="match status" value="1"/>
</dbReference>
<dbReference type="NCBIfam" id="TIGR04524">
    <property type="entry name" value="mycoplas_M_dom"/>
    <property type="match status" value="1"/>
</dbReference>
<organism evidence="5 6">
    <name type="scientific">Mycoplasmopsis alligatoris A21JP2</name>
    <dbReference type="NCBI Taxonomy" id="747682"/>
    <lineage>
        <taxon>Bacteria</taxon>
        <taxon>Bacillati</taxon>
        <taxon>Mycoplasmatota</taxon>
        <taxon>Mycoplasmoidales</taxon>
        <taxon>Metamycoplasmataceae</taxon>
        <taxon>Mycoplasmopsis</taxon>
    </lineage>
</organism>
<evidence type="ECO:0000313" key="5">
    <source>
        <dbReference type="EMBL" id="EFF41782.1"/>
    </source>
</evidence>
<reference evidence="5 6" key="1">
    <citation type="submission" date="2010-03" db="EMBL/GenBank/DDBJ databases">
        <authorList>
            <person name="Glass J.I."/>
            <person name="Benders G.A."/>
            <person name="Durkin A.S."/>
            <person name="Farmerie W.G."/>
            <person name="Hlavinka K."/>
            <person name="Hostetler J."/>
            <person name="Jackson J."/>
            <person name="May M.A."/>
            <person name="Miller R.H."/>
            <person name="Paralanov V."/>
            <person name="Radune D."/>
            <person name="Szczypinski B."/>
            <person name="Brown D.R."/>
        </authorList>
    </citation>
    <scope>NUCLEOTIDE SEQUENCE [LARGE SCALE GENOMIC DNA]</scope>
    <source>
        <strain evidence="5 6">A21JP2</strain>
    </source>
</reference>
<sequence>MIKAKKKKIIIVSSIAGGALIIPHAIAVPIYLKNANQQNVDVDIKFRSPSSAIINNAIGIDPLRVSNADNNLELTKPESAKPVIKPEEPKPKPEPKPEPVDTTPTEPSPEKPTESVKPGPDKKDQEGDGRIIVDAETELTINLPGSETLSFPVKLKHKIAAPRHKFPASDNDIINRVPYVNNDSPEVVELTVTDELKKAVAKPVREFLKTMLAFKEEAWRNESGKDLKDIDLTKLELSENALAMLKKGLILDYTNAFITKDGKLDSRGYSVVNETYNGTTGRMARDNARRRHFGYKSWYVRSPQDIADGTFAGWEKTDVKSEWKEFGLTEDDGIQVTKYTNNDPEFAKSNNSIRVVLDAANPKGYQKFLDFLTKTKKAGRKIQSFVIKNMGSKDQNQSFLSIIKALPDEIPQLELWFESNNTGAMIGLRGKKIDEFATYTTGNSLVDQWGLNPWAVDGVAYFQDVDYNVSKDYPPGFRPSTRITWNALAFDPENYKPKDPDPWKDINRGLRMALVVRNNEPIFQGGFGPGLNPDNNEKGNSYPVGLDISRIPELRSLKGFDYSPLGADGKPIVRKLRRITLYSDTDSYTLSADEMNKSQYHKIMFLDEPRDEEEVRLRFNGGPTVKHMYLNGNDVLTEEGLKNMETFYRQVGWKVFKEQFKSKVFVDKTNKKLYNQLKERGYPVEFRSEDSTLKLN</sequence>
<evidence type="ECO:0000259" key="4">
    <source>
        <dbReference type="Pfam" id="PF26364"/>
    </source>
</evidence>
<dbReference type="OrthoDB" id="400621at2"/>
<accession>D4XV42</accession>
<dbReference type="InterPro" id="IPR058861">
    <property type="entry name" value="MIB_arm"/>
</dbReference>
<feature type="domain" description="IgG-blocking virulence" evidence="2">
    <location>
        <begin position="280"/>
        <end position="474"/>
    </location>
</feature>
<dbReference type="InterPro" id="IPR030942">
    <property type="entry name" value="Mycoplas_M_dom"/>
</dbReference>
<feature type="region of interest" description="Disordered" evidence="1">
    <location>
        <begin position="73"/>
        <end position="128"/>
    </location>
</feature>
<keyword evidence="6" id="KW-1185">Reference proteome</keyword>
<protein>
    <submittedName>
        <fullName evidence="5">Membrane family protein</fullName>
    </submittedName>
</protein>
<comment type="caution">
    <text evidence="5">The sequence shown here is derived from an EMBL/GenBank/DDBJ whole genome shotgun (WGS) entry which is preliminary data.</text>
</comment>